<reference evidence="3" key="2">
    <citation type="submission" date="2009-11" db="EMBL/GenBank/DDBJ databases">
        <title>The Genome Sequence of Allomyces macrogynus strain ATCC 38327.</title>
        <authorList>
            <consortium name="The Broad Institute Genome Sequencing Platform"/>
            <person name="Russ C."/>
            <person name="Cuomo C."/>
            <person name="Shea T."/>
            <person name="Young S.K."/>
            <person name="Zeng Q."/>
            <person name="Koehrsen M."/>
            <person name="Haas B."/>
            <person name="Borodovsky M."/>
            <person name="Guigo R."/>
            <person name="Alvarado L."/>
            <person name="Berlin A."/>
            <person name="Borenstein D."/>
            <person name="Chen Z."/>
            <person name="Engels R."/>
            <person name="Freedman E."/>
            <person name="Gellesch M."/>
            <person name="Goldberg J."/>
            <person name="Griggs A."/>
            <person name="Gujja S."/>
            <person name="Heiman D."/>
            <person name="Hepburn T."/>
            <person name="Howarth C."/>
            <person name="Jen D."/>
            <person name="Larson L."/>
            <person name="Lewis B."/>
            <person name="Mehta T."/>
            <person name="Park D."/>
            <person name="Pearson M."/>
            <person name="Roberts A."/>
            <person name="Saif S."/>
            <person name="Shenoy N."/>
            <person name="Sisk P."/>
            <person name="Stolte C."/>
            <person name="Sykes S."/>
            <person name="Walk T."/>
            <person name="White J."/>
            <person name="Yandava C."/>
            <person name="Burger G."/>
            <person name="Gray M.W."/>
            <person name="Holland P.W.H."/>
            <person name="King N."/>
            <person name="Lang F.B.F."/>
            <person name="Roger A.J."/>
            <person name="Ruiz-Trillo I."/>
            <person name="Lander E."/>
            <person name="Nusbaum C."/>
        </authorList>
    </citation>
    <scope>NUCLEOTIDE SEQUENCE [LARGE SCALE GENOMIC DNA]</scope>
    <source>
        <strain evidence="3">ATCC 38327</strain>
    </source>
</reference>
<feature type="signal peptide" evidence="1">
    <location>
        <begin position="1"/>
        <end position="34"/>
    </location>
</feature>
<protein>
    <recommendedName>
        <fullName evidence="4">Secreted protein</fullName>
    </recommendedName>
</protein>
<dbReference type="EMBL" id="GG745347">
    <property type="protein sequence ID" value="KNE65547.1"/>
    <property type="molecule type" value="Genomic_DNA"/>
</dbReference>
<dbReference type="AlphaFoldDB" id="A0A0L0SSR6"/>
<evidence type="ECO:0000256" key="1">
    <source>
        <dbReference type="SAM" id="SignalP"/>
    </source>
</evidence>
<dbReference type="VEuPathDB" id="FungiDB:AMAG_19488"/>
<gene>
    <name evidence="2" type="ORF">AMAG_19488</name>
</gene>
<evidence type="ECO:0000313" key="3">
    <source>
        <dbReference type="Proteomes" id="UP000054350"/>
    </source>
</evidence>
<dbReference type="Proteomes" id="UP000054350">
    <property type="component" value="Unassembled WGS sequence"/>
</dbReference>
<organism evidence="2 3">
    <name type="scientific">Allomyces macrogynus (strain ATCC 38327)</name>
    <name type="common">Allomyces javanicus var. macrogynus</name>
    <dbReference type="NCBI Taxonomy" id="578462"/>
    <lineage>
        <taxon>Eukaryota</taxon>
        <taxon>Fungi</taxon>
        <taxon>Fungi incertae sedis</taxon>
        <taxon>Blastocladiomycota</taxon>
        <taxon>Blastocladiomycetes</taxon>
        <taxon>Blastocladiales</taxon>
        <taxon>Blastocladiaceae</taxon>
        <taxon>Allomyces</taxon>
    </lineage>
</organism>
<reference evidence="2 3" key="1">
    <citation type="submission" date="2009-11" db="EMBL/GenBank/DDBJ databases">
        <title>Annotation of Allomyces macrogynus ATCC 38327.</title>
        <authorList>
            <consortium name="The Broad Institute Genome Sequencing Platform"/>
            <person name="Russ C."/>
            <person name="Cuomo C."/>
            <person name="Burger G."/>
            <person name="Gray M.W."/>
            <person name="Holland P.W.H."/>
            <person name="King N."/>
            <person name="Lang F.B.F."/>
            <person name="Roger A.J."/>
            <person name="Ruiz-Trillo I."/>
            <person name="Young S.K."/>
            <person name="Zeng Q."/>
            <person name="Gargeya S."/>
            <person name="Fitzgerald M."/>
            <person name="Haas B."/>
            <person name="Abouelleil A."/>
            <person name="Alvarado L."/>
            <person name="Arachchi H.M."/>
            <person name="Berlin A."/>
            <person name="Chapman S.B."/>
            <person name="Gearin G."/>
            <person name="Goldberg J."/>
            <person name="Griggs A."/>
            <person name="Gujja S."/>
            <person name="Hansen M."/>
            <person name="Heiman D."/>
            <person name="Howarth C."/>
            <person name="Larimer J."/>
            <person name="Lui A."/>
            <person name="MacDonald P.J.P."/>
            <person name="McCowen C."/>
            <person name="Montmayeur A."/>
            <person name="Murphy C."/>
            <person name="Neiman D."/>
            <person name="Pearson M."/>
            <person name="Priest M."/>
            <person name="Roberts A."/>
            <person name="Saif S."/>
            <person name="Shea T."/>
            <person name="Sisk P."/>
            <person name="Stolte C."/>
            <person name="Sykes S."/>
            <person name="Wortman J."/>
            <person name="Nusbaum C."/>
            <person name="Birren B."/>
        </authorList>
    </citation>
    <scope>NUCLEOTIDE SEQUENCE [LARGE SCALE GENOMIC DNA]</scope>
    <source>
        <strain evidence="2 3">ATCC 38327</strain>
    </source>
</reference>
<evidence type="ECO:0000313" key="2">
    <source>
        <dbReference type="EMBL" id="KNE65547.1"/>
    </source>
</evidence>
<proteinExistence type="predicted"/>
<accession>A0A0L0SSR6</accession>
<feature type="chain" id="PRO_5005548141" description="Secreted protein" evidence="1">
    <location>
        <begin position="35"/>
        <end position="145"/>
    </location>
</feature>
<sequence length="145" mass="14998">MAAATGPITARTGHRRAWAVLLVRLSGISRGCSASSSGALRRQANKAPALPVRLRASTVLTSTETTNDEAHQRGTNVHPTQWSFDLSCCHCIGGCSCAGGRACAVGNCNANDAVDHGHAAPFGSMSVTTRFGARVARPMLIISAP</sequence>
<keyword evidence="3" id="KW-1185">Reference proteome</keyword>
<evidence type="ECO:0008006" key="4">
    <source>
        <dbReference type="Google" id="ProtNLM"/>
    </source>
</evidence>
<name>A0A0L0SSR6_ALLM3</name>
<keyword evidence="1" id="KW-0732">Signal</keyword>